<evidence type="ECO:0000256" key="1">
    <source>
        <dbReference type="ARBA" id="ARBA00005613"/>
    </source>
</evidence>
<protein>
    <recommendedName>
        <fullName evidence="4">Protein yippee-like</fullName>
    </recommendedName>
</protein>
<sequence>MGLIFYEDFGGKVVYRCRKCDIYLTHQCHLLSEDFVGSSGPAELFHKVYNVRHGPATRRHMMTGGHFARDVFCKRCDTLLGWYYELADRDLQQYKEDCTILEVNLTRKETRENSECFHPDV</sequence>
<dbReference type="GO" id="GO:0046872">
    <property type="term" value="F:metal ion binding"/>
    <property type="evidence" value="ECO:0007669"/>
    <property type="project" value="UniProtKB-KW"/>
</dbReference>
<evidence type="ECO:0000256" key="2">
    <source>
        <dbReference type="ARBA" id="ARBA00022723"/>
    </source>
</evidence>
<dbReference type="RefSeq" id="XP_018008847.1">
    <property type="nucleotide sequence ID" value="XM_018153358.2"/>
</dbReference>
<evidence type="ECO:0000313" key="7">
    <source>
        <dbReference type="Proteomes" id="UP000694843"/>
    </source>
</evidence>
<evidence type="ECO:0000256" key="5">
    <source>
        <dbReference type="SAM" id="Coils"/>
    </source>
</evidence>
<dbReference type="KEGG" id="hazt:108666475"/>
<feature type="coiled-coil region" evidence="5">
    <location>
        <begin position="84"/>
        <end position="111"/>
    </location>
</feature>
<keyword evidence="5" id="KW-0175">Coiled coil</keyword>
<evidence type="ECO:0000256" key="4">
    <source>
        <dbReference type="RuleBase" id="RU110713"/>
    </source>
</evidence>
<dbReference type="GeneID" id="108666475"/>
<evidence type="ECO:0000259" key="6">
    <source>
        <dbReference type="PROSITE" id="PS51792"/>
    </source>
</evidence>
<dbReference type="PROSITE" id="PS51792">
    <property type="entry name" value="YIPPEE"/>
    <property type="match status" value="1"/>
</dbReference>
<accession>A0A8B7N4R1</accession>
<dbReference type="OMA" id="CCCGQII"/>
<dbReference type="AlphaFoldDB" id="A0A8B7N4R1"/>
<organism evidence="7 8">
    <name type="scientific">Hyalella azteca</name>
    <name type="common">Amphipod</name>
    <dbReference type="NCBI Taxonomy" id="294128"/>
    <lineage>
        <taxon>Eukaryota</taxon>
        <taxon>Metazoa</taxon>
        <taxon>Ecdysozoa</taxon>
        <taxon>Arthropoda</taxon>
        <taxon>Crustacea</taxon>
        <taxon>Multicrustacea</taxon>
        <taxon>Malacostraca</taxon>
        <taxon>Eumalacostraca</taxon>
        <taxon>Peracarida</taxon>
        <taxon>Amphipoda</taxon>
        <taxon>Senticaudata</taxon>
        <taxon>Talitrida</taxon>
        <taxon>Talitroidea</taxon>
        <taxon>Hyalellidae</taxon>
        <taxon>Hyalella</taxon>
    </lineage>
</organism>
<comment type="similarity">
    <text evidence="1 4">Belongs to the yippee family.</text>
</comment>
<keyword evidence="2" id="KW-0479">Metal-binding</keyword>
<dbReference type="InterPro" id="IPR039058">
    <property type="entry name" value="Yippee_fam"/>
</dbReference>
<evidence type="ECO:0000256" key="3">
    <source>
        <dbReference type="ARBA" id="ARBA00022833"/>
    </source>
</evidence>
<dbReference type="OrthoDB" id="6407410at2759"/>
<gene>
    <name evidence="8" type="primary">LOC108666475</name>
</gene>
<dbReference type="Proteomes" id="UP000694843">
    <property type="component" value="Unplaced"/>
</dbReference>
<proteinExistence type="inferred from homology"/>
<keyword evidence="3" id="KW-0862">Zinc</keyword>
<evidence type="ECO:0000313" key="8">
    <source>
        <dbReference type="RefSeq" id="XP_018008847.1"/>
    </source>
</evidence>
<dbReference type="InterPro" id="IPR034751">
    <property type="entry name" value="Yippee"/>
</dbReference>
<keyword evidence="7" id="KW-1185">Reference proteome</keyword>
<name>A0A8B7N4R1_HYAAZ</name>
<dbReference type="Pfam" id="PF03226">
    <property type="entry name" value="Yippee-Mis18"/>
    <property type="match status" value="1"/>
</dbReference>
<feature type="domain" description="Yippee" evidence="6">
    <location>
        <begin position="13"/>
        <end position="110"/>
    </location>
</feature>
<dbReference type="PANTHER" id="PTHR13848">
    <property type="entry name" value="PROTEIN YIPPEE-LIKE CG15309-RELATED"/>
    <property type="match status" value="1"/>
</dbReference>
<dbReference type="InterPro" id="IPR004910">
    <property type="entry name" value="Yippee/Mis18/Cereblon"/>
</dbReference>
<reference evidence="8" key="1">
    <citation type="submission" date="2025-08" db="UniProtKB">
        <authorList>
            <consortium name="RefSeq"/>
        </authorList>
    </citation>
    <scope>IDENTIFICATION</scope>
    <source>
        <tissue evidence="8">Whole organism</tissue>
    </source>
</reference>